<dbReference type="PRINTS" id="PR00080">
    <property type="entry name" value="SDRFAMILY"/>
</dbReference>
<dbReference type="CDD" id="cd05233">
    <property type="entry name" value="SDR_c"/>
    <property type="match status" value="1"/>
</dbReference>
<dbReference type="Pfam" id="PF13561">
    <property type="entry name" value="adh_short_C2"/>
    <property type="match status" value="1"/>
</dbReference>
<dbReference type="NCBIfam" id="NF005753">
    <property type="entry name" value="PRK07577.1"/>
    <property type="match status" value="1"/>
</dbReference>
<dbReference type="Proteomes" id="UP000189376">
    <property type="component" value="Unassembled WGS sequence"/>
</dbReference>
<proteinExistence type="inferred from homology"/>
<dbReference type="InterPro" id="IPR036291">
    <property type="entry name" value="NAD(P)-bd_dom_sf"/>
</dbReference>
<keyword evidence="2" id="KW-0560">Oxidoreductase</keyword>
<comment type="similarity">
    <text evidence="1">Belongs to the short-chain dehydrogenases/reductases (SDR) family.</text>
</comment>
<dbReference type="EMBL" id="LFZS01000001">
    <property type="protein sequence ID" value="ONN56267.1"/>
    <property type="molecule type" value="Genomic_DNA"/>
</dbReference>
<dbReference type="PRINTS" id="PR00081">
    <property type="entry name" value="GDHRDH"/>
</dbReference>
<organism evidence="3 4">
    <name type="scientific">Acinetobacter genomosp. 33YU</name>
    <dbReference type="NCBI Taxonomy" id="1675530"/>
    <lineage>
        <taxon>Bacteria</taxon>
        <taxon>Pseudomonadati</taxon>
        <taxon>Pseudomonadota</taxon>
        <taxon>Gammaproteobacteria</taxon>
        <taxon>Moraxellales</taxon>
        <taxon>Moraxellaceae</taxon>
        <taxon>Acinetobacter</taxon>
    </lineage>
</organism>
<evidence type="ECO:0000256" key="2">
    <source>
        <dbReference type="ARBA" id="ARBA00023002"/>
    </source>
</evidence>
<dbReference type="PANTHER" id="PTHR42879:SF2">
    <property type="entry name" value="3-OXOACYL-[ACYL-CARRIER-PROTEIN] REDUCTASE FABG"/>
    <property type="match status" value="1"/>
</dbReference>
<comment type="caution">
    <text evidence="3">The sequence shown here is derived from an EMBL/GenBank/DDBJ whole genome shotgun (WGS) entry which is preliminary data.</text>
</comment>
<dbReference type="PANTHER" id="PTHR42879">
    <property type="entry name" value="3-OXOACYL-(ACYL-CARRIER-PROTEIN) REDUCTASE"/>
    <property type="match status" value="1"/>
</dbReference>
<evidence type="ECO:0000256" key="1">
    <source>
        <dbReference type="ARBA" id="ARBA00006484"/>
    </source>
</evidence>
<gene>
    <name evidence="3" type="ORF">AC058_01005</name>
</gene>
<name>A0A1V2V293_9GAMM</name>
<keyword evidence="4" id="KW-1185">Reference proteome</keyword>
<accession>A0A1V2V293</accession>
<evidence type="ECO:0000313" key="4">
    <source>
        <dbReference type="Proteomes" id="UP000189376"/>
    </source>
</evidence>
<dbReference type="GO" id="GO:0016491">
    <property type="term" value="F:oxidoreductase activity"/>
    <property type="evidence" value="ECO:0007669"/>
    <property type="project" value="UniProtKB-KW"/>
</dbReference>
<dbReference type="AlphaFoldDB" id="A0A1V2V293"/>
<dbReference type="Gene3D" id="3.40.50.720">
    <property type="entry name" value="NAD(P)-binding Rossmann-like Domain"/>
    <property type="match status" value="1"/>
</dbReference>
<evidence type="ECO:0000313" key="3">
    <source>
        <dbReference type="EMBL" id="ONN56267.1"/>
    </source>
</evidence>
<dbReference type="InterPro" id="IPR050259">
    <property type="entry name" value="SDR"/>
</dbReference>
<dbReference type="FunFam" id="3.40.50.720:FF:000173">
    <property type="entry name" value="3-oxoacyl-[acyl-carrier protein] reductase"/>
    <property type="match status" value="1"/>
</dbReference>
<sequence>MKNTYLVTGATKGIGKAISEELSLQGHHVIGIARNIDHIDFPGQLFSCDLSNIEQTEETLALIAKSHVIHGIVNNSGISLPQPLGQISFLALEEVWNLNVRAAIQVTQHFVAQLKEQRFGRIINIGSRAIYGAKQRTAYSAAKSALVGCTKTWALELAEFGITVNCIAPGPIETELFRKTRPVGSEAEKAILESIPLGRIGTPQDVAHAVAFLLSDHAGFITGQVLNVDGGGSL</sequence>
<dbReference type="SUPFAM" id="SSF51735">
    <property type="entry name" value="NAD(P)-binding Rossmann-fold domains"/>
    <property type="match status" value="1"/>
</dbReference>
<reference evidence="3 4" key="1">
    <citation type="submission" date="2015-07" db="EMBL/GenBank/DDBJ databases">
        <title>Acinetobacter yuneri, a novel member of Acinetobacter calcoaceticus-Acinetobacter baumannii complex isolated from clinical specimen.</title>
        <authorList>
            <person name="Yu Y."/>
        </authorList>
    </citation>
    <scope>NUCLEOTIDE SEQUENCE [LARGE SCALE GENOMIC DNA]</scope>
    <source>
        <strain evidence="3 4">A362</strain>
    </source>
</reference>
<dbReference type="RefSeq" id="WP_004702577.1">
    <property type="nucleotide sequence ID" value="NZ_LFZS01000001.1"/>
</dbReference>
<protein>
    <submittedName>
        <fullName evidence="3">Short-chain dehydrogenase</fullName>
    </submittedName>
</protein>
<dbReference type="InterPro" id="IPR002347">
    <property type="entry name" value="SDR_fam"/>
</dbReference>